<keyword evidence="1" id="KW-0732">Signal</keyword>
<dbReference type="EMBL" id="FTOH01000006">
    <property type="protein sequence ID" value="SIS91147.1"/>
    <property type="molecule type" value="Genomic_DNA"/>
</dbReference>
<evidence type="ECO:0008006" key="4">
    <source>
        <dbReference type="Google" id="ProtNLM"/>
    </source>
</evidence>
<evidence type="ECO:0000256" key="1">
    <source>
        <dbReference type="SAM" id="SignalP"/>
    </source>
</evidence>
<dbReference type="Proteomes" id="UP000185639">
    <property type="component" value="Unassembled WGS sequence"/>
</dbReference>
<gene>
    <name evidence="2" type="ORF">SAMN05421686_10662</name>
</gene>
<feature type="chain" id="PRO_5012817372" description="ABC-type amino acid transport substrate-binding protein" evidence="1">
    <location>
        <begin position="28"/>
        <end position="315"/>
    </location>
</feature>
<name>A0A1N7MYF6_9GAMM</name>
<feature type="signal peptide" evidence="1">
    <location>
        <begin position="1"/>
        <end position="27"/>
    </location>
</feature>
<evidence type="ECO:0000313" key="3">
    <source>
        <dbReference type="Proteomes" id="UP000185639"/>
    </source>
</evidence>
<evidence type="ECO:0000313" key="2">
    <source>
        <dbReference type="EMBL" id="SIS91147.1"/>
    </source>
</evidence>
<protein>
    <recommendedName>
        <fullName evidence="4">ABC-type amino acid transport substrate-binding protein</fullName>
    </recommendedName>
</protein>
<sequence>MRQTLSQHLFRYGVTALAWLSSMAAHAEQPTTFQKLHWVKNDAPPFYIIRPDGRPGFGDQLQALIEGALDNYRHATLHVPLSRLSSSWKSYDPLCFATMIHEAPLSDDYLLSVPNAMYLPHGIITTNAFAESLSVQEDGSVSLESVISARDISMGHISGRTYGDELDSILHTYRHNIEVNTRAGSTETQGILTMLNKGRFDFIIDYEFVLNHHVYSDQDADQLRFLPISETRDSFILGAVGCTNSSEGKKAIQAINKALPDIVKSRSYRRAVAAWLVPVGDEAYYWNKFDDVLTKYLGLPVQPHTTARLPLAESE</sequence>
<dbReference type="SUPFAM" id="SSF53850">
    <property type="entry name" value="Periplasmic binding protein-like II"/>
    <property type="match status" value="1"/>
</dbReference>
<accession>A0A1N7MYF6</accession>
<proteinExistence type="predicted"/>
<dbReference type="RefSeq" id="WP_139325820.1">
    <property type="nucleotide sequence ID" value="NZ_FTOH01000006.1"/>
</dbReference>
<keyword evidence="3" id="KW-1185">Reference proteome</keyword>
<dbReference type="AlphaFoldDB" id="A0A1N7MYF6"/>
<dbReference type="OrthoDB" id="8439154at2"/>
<dbReference type="STRING" id="484498.SAMN05421686_10662"/>
<organism evidence="2 3">
    <name type="scientific">Thalassolituus maritimus</name>
    <dbReference type="NCBI Taxonomy" id="484498"/>
    <lineage>
        <taxon>Bacteria</taxon>
        <taxon>Pseudomonadati</taxon>
        <taxon>Pseudomonadota</taxon>
        <taxon>Gammaproteobacteria</taxon>
        <taxon>Oceanospirillales</taxon>
        <taxon>Oceanospirillaceae</taxon>
        <taxon>Thalassolituus</taxon>
    </lineage>
</organism>
<reference evidence="3" key="1">
    <citation type="submission" date="2017-01" db="EMBL/GenBank/DDBJ databases">
        <authorList>
            <person name="Varghese N."/>
            <person name="Submissions S."/>
        </authorList>
    </citation>
    <scope>NUCLEOTIDE SEQUENCE [LARGE SCALE GENOMIC DNA]</scope>
    <source>
        <strain evidence="3">DSM 24913</strain>
    </source>
</reference>